<gene>
    <name evidence="12" type="primary">cltrn</name>
</gene>
<evidence type="ECO:0000256" key="3">
    <source>
        <dbReference type="ARBA" id="ARBA00022553"/>
    </source>
</evidence>
<keyword evidence="2" id="KW-1003">Cell membrane</keyword>
<dbReference type="GO" id="GO:0005886">
    <property type="term" value="C:plasma membrane"/>
    <property type="evidence" value="ECO:0007669"/>
    <property type="project" value="UniProtKB-SubCell"/>
</dbReference>
<dbReference type="InterPro" id="IPR042944">
    <property type="entry name" value="Collectrin"/>
</dbReference>
<dbReference type="Pfam" id="PF16959">
    <property type="entry name" value="Collectrin"/>
    <property type="match status" value="1"/>
</dbReference>
<dbReference type="InterPro" id="IPR031588">
    <property type="entry name" value="Collectrin_dom"/>
</dbReference>
<feature type="domain" description="Collectrin-like" evidence="11">
    <location>
        <begin position="24"/>
        <end position="216"/>
    </location>
</feature>
<dbReference type="PANTHER" id="PTHR46884:SF1">
    <property type="entry name" value="COLLECTRIN"/>
    <property type="match status" value="1"/>
</dbReference>
<dbReference type="Ensembl" id="ENSDCDT00010037787.1">
    <property type="protein sequence ID" value="ENSDCDP00010030413.1"/>
    <property type="gene ID" value="ENSDCDG00010019526.1"/>
</dbReference>
<sequence>MLLALLFIACLPPALSVPTCGKDHNDGYQVRLSIKTALGSDAYAWNPSEMFLFRATLAFAMRKVLQAQPFEVSNIVVCNETQRVSFWFIVTSPDDNTTLIPKATVERAVRESRKRINSAFLLSDKTLEFVGIHPTLATPIQPATPTWLIVFGVVMGAVCAGIVALLLSSFVQKRRRDRRKGQGDKDSGRGVTCDGLEGRDGVYNLSFSDDDRLTKL</sequence>
<evidence type="ECO:0000256" key="4">
    <source>
        <dbReference type="ARBA" id="ARBA00022692"/>
    </source>
</evidence>
<dbReference type="CTD" id="57393"/>
<comment type="subcellular location">
    <subcellularLocation>
        <location evidence="1">Cell membrane</location>
        <topology evidence="1">Single-pass type I membrane protein</topology>
    </subcellularLocation>
</comment>
<dbReference type="Proteomes" id="UP000694580">
    <property type="component" value="Chromosome 19"/>
</dbReference>
<proteinExistence type="predicted"/>
<keyword evidence="3" id="KW-0597">Phosphoprotein</keyword>
<dbReference type="GO" id="GO:0051957">
    <property type="term" value="P:positive regulation of amino acid transport"/>
    <property type="evidence" value="ECO:0007669"/>
    <property type="project" value="TreeGrafter"/>
</dbReference>
<evidence type="ECO:0000256" key="2">
    <source>
        <dbReference type="ARBA" id="ARBA00022475"/>
    </source>
</evidence>
<accession>A0AAY4CBH2</accession>
<evidence type="ECO:0000313" key="12">
    <source>
        <dbReference type="Ensembl" id="ENSDCDP00010030413.1"/>
    </source>
</evidence>
<evidence type="ECO:0000259" key="11">
    <source>
        <dbReference type="PROSITE" id="PS52010"/>
    </source>
</evidence>
<evidence type="ECO:0000256" key="1">
    <source>
        <dbReference type="ARBA" id="ARBA00004251"/>
    </source>
</evidence>
<keyword evidence="8" id="KW-0325">Glycoprotein</keyword>
<keyword evidence="4 9" id="KW-0812">Transmembrane</keyword>
<evidence type="ECO:0000256" key="5">
    <source>
        <dbReference type="ARBA" id="ARBA00022729"/>
    </source>
</evidence>
<organism evidence="12 13">
    <name type="scientific">Denticeps clupeoides</name>
    <name type="common">denticle herring</name>
    <dbReference type="NCBI Taxonomy" id="299321"/>
    <lineage>
        <taxon>Eukaryota</taxon>
        <taxon>Metazoa</taxon>
        <taxon>Chordata</taxon>
        <taxon>Craniata</taxon>
        <taxon>Vertebrata</taxon>
        <taxon>Euteleostomi</taxon>
        <taxon>Actinopterygii</taxon>
        <taxon>Neopterygii</taxon>
        <taxon>Teleostei</taxon>
        <taxon>Clupei</taxon>
        <taxon>Clupeiformes</taxon>
        <taxon>Denticipitoidei</taxon>
        <taxon>Denticipitidae</taxon>
        <taxon>Denticeps</taxon>
    </lineage>
</organism>
<name>A0AAY4CBH2_9TELE</name>
<dbReference type="AlphaFoldDB" id="A0AAY4CBH2"/>
<evidence type="ECO:0000256" key="6">
    <source>
        <dbReference type="ARBA" id="ARBA00022989"/>
    </source>
</evidence>
<reference evidence="12 13" key="1">
    <citation type="submission" date="2020-06" db="EMBL/GenBank/DDBJ databases">
        <authorList>
            <consortium name="Wellcome Sanger Institute Data Sharing"/>
        </authorList>
    </citation>
    <scope>NUCLEOTIDE SEQUENCE [LARGE SCALE GENOMIC DNA]</scope>
</reference>
<keyword evidence="13" id="KW-1185">Reference proteome</keyword>
<dbReference type="GeneTree" id="ENSGT00940000160862"/>
<evidence type="ECO:0000313" key="13">
    <source>
        <dbReference type="Proteomes" id="UP000694580"/>
    </source>
</evidence>
<dbReference type="PANTHER" id="PTHR46884">
    <property type="entry name" value="COLLECTRIN"/>
    <property type="match status" value="1"/>
</dbReference>
<reference evidence="12" key="3">
    <citation type="submission" date="2025-09" db="UniProtKB">
        <authorList>
            <consortium name="Ensembl"/>
        </authorList>
    </citation>
    <scope>IDENTIFICATION</scope>
</reference>
<reference evidence="12" key="2">
    <citation type="submission" date="2025-08" db="UniProtKB">
        <authorList>
            <consortium name="Ensembl"/>
        </authorList>
    </citation>
    <scope>IDENTIFICATION</scope>
</reference>
<keyword evidence="7 9" id="KW-0472">Membrane</keyword>
<feature type="signal peptide" evidence="10">
    <location>
        <begin position="1"/>
        <end position="16"/>
    </location>
</feature>
<evidence type="ECO:0000256" key="8">
    <source>
        <dbReference type="ARBA" id="ARBA00023180"/>
    </source>
</evidence>
<dbReference type="GeneID" id="114768866"/>
<evidence type="ECO:0000256" key="9">
    <source>
        <dbReference type="SAM" id="Phobius"/>
    </source>
</evidence>
<keyword evidence="5 10" id="KW-0732">Signal</keyword>
<evidence type="ECO:0000256" key="7">
    <source>
        <dbReference type="ARBA" id="ARBA00023136"/>
    </source>
</evidence>
<evidence type="ECO:0000256" key="10">
    <source>
        <dbReference type="SAM" id="SignalP"/>
    </source>
</evidence>
<dbReference type="PROSITE" id="PS52010">
    <property type="entry name" value="COLLECTRIN_LIKE"/>
    <property type="match status" value="1"/>
</dbReference>
<dbReference type="GO" id="GO:0070062">
    <property type="term" value="C:extracellular exosome"/>
    <property type="evidence" value="ECO:0007669"/>
    <property type="project" value="TreeGrafter"/>
</dbReference>
<feature type="transmembrane region" description="Helical" evidence="9">
    <location>
        <begin position="147"/>
        <end position="171"/>
    </location>
</feature>
<feature type="chain" id="PRO_5044273533" description="Collectrin-like domain-containing protein" evidence="10">
    <location>
        <begin position="17"/>
        <end position="216"/>
    </location>
</feature>
<dbReference type="RefSeq" id="XP_028817111.1">
    <property type="nucleotide sequence ID" value="XM_028961278.1"/>
</dbReference>
<keyword evidence="6 9" id="KW-1133">Transmembrane helix</keyword>
<protein>
    <recommendedName>
        <fullName evidence="11">Collectrin-like domain-containing protein</fullName>
    </recommendedName>
</protein>